<feature type="domain" description="Flagellar basal body rod protein N-terminal" evidence="1">
    <location>
        <begin position="11"/>
        <end position="38"/>
    </location>
</feature>
<dbReference type="GO" id="GO:0044780">
    <property type="term" value="P:bacterial-type flagellum assembly"/>
    <property type="evidence" value="ECO:0007669"/>
    <property type="project" value="InterPro"/>
</dbReference>
<keyword evidence="2" id="KW-0282">Flagellum</keyword>
<dbReference type="GO" id="GO:0005198">
    <property type="term" value="F:structural molecule activity"/>
    <property type="evidence" value="ECO:0007669"/>
    <property type="project" value="InterPro"/>
</dbReference>
<protein>
    <submittedName>
        <fullName evidence="2">Flagellar hook-associated protein FlgK</fullName>
    </submittedName>
</protein>
<dbReference type="PANTHER" id="PTHR30033:SF1">
    <property type="entry name" value="FLAGELLAR HOOK-ASSOCIATED PROTEIN 1"/>
    <property type="match status" value="1"/>
</dbReference>
<accession>W1Y2T5</accession>
<organism evidence="2">
    <name type="scientific">human gut metagenome</name>
    <dbReference type="NCBI Taxonomy" id="408170"/>
    <lineage>
        <taxon>unclassified sequences</taxon>
        <taxon>metagenomes</taxon>
        <taxon>organismal metagenomes</taxon>
    </lineage>
</organism>
<dbReference type="InterPro" id="IPR001444">
    <property type="entry name" value="Flag_bb_rod_N"/>
</dbReference>
<proteinExistence type="predicted"/>
<evidence type="ECO:0000313" key="2">
    <source>
        <dbReference type="EMBL" id="ETJ35424.1"/>
    </source>
</evidence>
<feature type="non-terminal residue" evidence="2">
    <location>
        <position position="102"/>
    </location>
</feature>
<feature type="non-terminal residue" evidence="2">
    <location>
        <position position="1"/>
    </location>
</feature>
<gene>
    <name evidence="2" type="ORF">Q604_UNBC10191G0001</name>
</gene>
<dbReference type="Pfam" id="PF00460">
    <property type="entry name" value="Flg_bb_rod"/>
    <property type="match status" value="1"/>
</dbReference>
<keyword evidence="2" id="KW-0969">Cilium</keyword>
<dbReference type="InterPro" id="IPR002371">
    <property type="entry name" value="FlgK"/>
</dbReference>
<dbReference type="GO" id="GO:0009424">
    <property type="term" value="C:bacterial-type flagellum hook"/>
    <property type="evidence" value="ECO:0007669"/>
    <property type="project" value="InterPro"/>
</dbReference>
<dbReference type="AlphaFoldDB" id="W1Y2T5"/>
<dbReference type="EMBL" id="AZMM01010191">
    <property type="protein sequence ID" value="ETJ35424.1"/>
    <property type="molecule type" value="Genomic_DNA"/>
</dbReference>
<reference evidence="2" key="1">
    <citation type="submission" date="2013-12" db="EMBL/GenBank/DDBJ databases">
        <title>A Varibaculum cambriense genome reconstructed from a premature infant gut community with otherwise low bacterial novelty that shifts toward anaerobic metabolism during the third week of life.</title>
        <authorList>
            <person name="Brown C.T."/>
            <person name="Sharon I."/>
            <person name="Thomas B.C."/>
            <person name="Castelle C.J."/>
            <person name="Morowitz M.J."/>
            <person name="Banfield J.F."/>
        </authorList>
    </citation>
    <scope>NUCLEOTIDE SEQUENCE</scope>
</reference>
<name>W1Y2T5_9ZZZZ</name>
<keyword evidence="2" id="KW-0966">Cell projection</keyword>
<comment type="caution">
    <text evidence="2">The sequence shown here is derived from an EMBL/GenBank/DDBJ whole genome shotgun (WGS) entry which is preliminary data.</text>
</comment>
<dbReference type="PANTHER" id="PTHR30033">
    <property type="entry name" value="FLAGELLAR HOOK-ASSOCIATED PROTEIN 1"/>
    <property type="match status" value="1"/>
</dbReference>
<sequence>HMAGLFDTFTVAKRGLSVQQGNINTTSHNLANSQTAGYSRQRAVVETTRPFGGMSKFDSCSVGQVGTGAEITSIQRIRDYFIDYQVRSESGTSGYYTQRNET</sequence>
<evidence type="ECO:0000259" key="1">
    <source>
        <dbReference type="Pfam" id="PF00460"/>
    </source>
</evidence>